<dbReference type="InterPro" id="IPR036397">
    <property type="entry name" value="RNaseH_sf"/>
</dbReference>
<keyword evidence="2" id="KW-1185">Reference proteome</keyword>
<evidence type="ECO:0008006" key="3">
    <source>
        <dbReference type="Google" id="ProtNLM"/>
    </source>
</evidence>
<comment type="caution">
    <text evidence="1">The sequence shown here is derived from an EMBL/GenBank/DDBJ whole genome shotgun (WGS) entry which is preliminary data.</text>
</comment>
<protein>
    <recommendedName>
        <fullName evidence="3">RNase H type-1 domain-containing protein</fullName>
    </recommendedName>
</protein>
<dbReference type="OrthoDB" id="411823at2759"/>
<evidence type="ECO:0000313" key="1">
    <source>
        <dbReference type="EMBL" id="GBN49797.1"/>
    </source>
</evidence>
<name>A0A4Y2PHZ0_ARAVE</name>
<dbReference type="SUPFAM" id="SSF53098">
    <property type="entry name" value="Ribonuclease H-like"/>
    <property type="match status" value="1"/>
</dbReference>
<organism evidence="1 2">
    <name type="scientific">Araneus ventricosus</name>
    <name type="common">Orbweaver spider</name>
    <name type="synonym">Epeira ventricosa</name>
    <dbReference type="NCBI Taxonomy" id="182803"/>
    <lineage>
        <taxon>Eukaryota</taxon>
        <taxon>Metazoa</taxon>
        <taxon>Ecdysozoa</taxon>
        <taxon>Arthropoda</taxon>
        <taxon>Chelicerata</taxon>
        <taxon>Arachnida</taxon>
        <taxon>Araneae</taxon>
        <taxon>Araneomorphae</taxon>
        <taxon>Entelegynae</taxon>
        <taxon>Araneoidea</taxon>
        <taxon>Araneidae</taxon>
        <taxon>Araneus</taxon>
    </lineage>
</organism>
<dbReference type="Gene3D" id="3.30.420.10">
    <property type="entry name" value="Ribonuclease H-like superfamily/Ribonuclease H"/>
    <property type="match status" value="1"/>
</dbReference>
<dbReference type="AlphaFoldDB" id="A0A4Y2PHZ0"/>
<dbReference type="InterPro" id="IPR012337">
    <property type="entry name" value="RNaseH-like_sf"/>
</dbReference>
<sequence length="218" mass="25445">MPHLNKLKENIMKLQQTIYRTSRATWGLKPEVIKEIYSRVIERMIFYGKEIWFKENVAVREKLFQIQRTGPLAIAKTYTTVSTFALNLLTGCPPINIKIKEENEIWQQQQDIKNLEKIGISVNFDYATEVSPWKITSISWRTFNETNYVGINVFTDGSKINNRVGCAMVISEDGNEKEYGIWRLNNQTTVFIAEMVAIRKAVNYCKRRQIVKPILFQI</sequence>
<dbReference type="Proteomes" id="UP000499080">
    <property type="component" value="Unassembled WGS sequence"/>
</dbReference>
<evidence type="ECO:0000313" key="2">
    <source>
        <dbReference type="Proteomes" id="UP000499080"/>
    </source>
</evidence>
<proteinExistence type="predicted"/>
<accession>A0A4Y2PHZ0</accession>
<dbReference type="EMBL" id="BGPR01011136">
    <property type="protein sequence ID" value="GBN49797.1"/>
    <property type="molecule type" value="Genomic_DNA"/>
</dbReference>
<dbReference type="GO" id="GO:0003676">
    <property type="term" value="F:nucleic acid binding"/>
    <property type="evidence" value="ECO:0007669"/>
    <property type="project" value="InterPro"/>
</dbReference>
<gene>
    <name evidence="1" type="ORF">AVEN_223895_1</name>
</gene>
<reference evidence="1 2" key="1">
    <citation type="journal article" date="2019" name="Sci. Rep.">
        <title>Orb-weaving spider Araneus ventricosus genome elucidates the spidroin gene catalogue.</title>
        <authorList>
            <person name="Kono N."/>
            <person name="Nakamura H."/>
            <person name="Ohtoshi R."/>
            <person name="Moran D.A.P."/>
            <person name="Shinohara A."/>
            <person name="Yoshida Y."/>
            <person name="Fujiwara M."/>
            <person name="Mori M."/>
            <person name="Tomita M."/>
            <person name="Arakawa K."/>
        </authorList>
    </citation>
    <scope>NUCLEOTIDE SEQUENCE [LARGE SCALE GENOMIC DNA]</scope>
</reference>